<evidence type="ECO:0000256" key="25">
    <source>
        <dbReference type="SAM" id="MobiDB-lite"/>
    </source>
</evidence>
<feature type="signal peptide" evidence="27">
    <location>
        <begin position="1"/>
        <end position="25"/>
    </location>
</feature>
<protein>
    <recommendedName>
        <fullName evidence="23">Neural cell adhesion molecule L1-like protein</fullName>
        <ecNumber evidence="5">3.1.3.48</ecNumber>
    </recommendedName>
    <alternativeName>
        <fullName evidence="24">Close homolog of L1</fullName>
    </alternativeName>
</protein>
<dbReference type="GO" id="GO:0098632">
    <property type="term" value="F:cell-cell adhesion mediator activity"/>
    <property type="evidence" value="ECO:0007669"/>
    <property type="project" value="TreeGrafter"/>
</dbReference>
<dbReference type="GO" id="GO:0030424">
    <property type="term" value="C:axon"/>
    <property type="evidence" value="ECO:0007669"/>
    <property type="project" value="TreeGrafter"/>
</dbReference>
<evidence type="ECO:0000256" key="17">
    <source>
        <dbReference type="ARBA" id="ARBA00023157"/>
    </source>
</evidence>
<name>A0A8C9YXR1_SANLU</name>
<evidence type="ECO:0000256" key="10">
    <source>
        <dbReference type="ARBA" id="ARBA00022729"/>
    </source>
</evidence>
<keyword evidence="6" id="KW-1003">Cell membrane</keyword>
<dbReference type="InterPro" id="IPR003598">
    <property type="entry name" value="Ig_sub2"/>
</dbReference>
<dbReference type="Pfam" id="PF13927">
    <property type="entry name" value="Ig_3"/>
    <property type="match status" value="2"/>
</dbReference>
<feature type="domain" description="Ig-like" evidence="28">
    <location>
        <begin position="261"/>
        <end position="348"/>
    </location>
</feature>
<feature type="transmembrane region" description="Helical" evidence="26">
    <location>
        <begin position="1005"/>
        <end position="1026"/>
    </location>
</feature>
<comment type="similarity">
    <text evidence="4">Belongs to the protein-tyrosine phosphatase family. Receptor class 2A subfamily.</text>
</comment>
<evidence type="ECO:0000256" key="26">
    <source>
        <dbReference type="SAM" id="Phobius"/>
    </source>
</evidence>
<keyword evidence="17" id="KW-1015">Disulfide bond</keyword>
<dbReference type="Ensembl" id="ENSSLUT00000032978.1">
    <property type="protein sequence ID" value="ENSSLUP00000031956.1"/>
    <property type="gene ID" value="ENSSLUG00000010897.1"/>
</dbReference>
<dbReference type="InterPro" id="IPR013783">
    <property type="entry name" value="Ig-like_fold"/>
</dbReference>
<dbReference type="Pfam" id="PF13882">
    <property type="entry name" value="Bravo_FIGEY"/>
    <property type="match status" value="1"/>
</dbReference>
<dbReference type="SMART" id="SM00409">
    <property type="entry name" value="IG"/>
    <property type="match status" value="6"/>
</dbReference>
<feature type="region of interest" description="Disordered" evidence="25">
    <location>
        <begin position="1039"/>
        <end position="1093"/>
    </location>
</feature>
<evidence type="ECO:0000256" key="6">
    <source>
        <dbReference type="ARBA" id="ARBA00022475"/>
    </source>
</evidence>
<keyword evidence="18" id="KW-0675">Receptor</keyword>
<sequence>MQRSPELTAVLGLITCICVFHTTTAIDIPLEVLSHINIEQLPTITAQSPSSLIAFPFDESFPMTCEAKGNPEPEFRWTKNGQEFDPSLDPRLMKEENSGTFVIPNNGNLTEYQGTYRCYVSNKLGTAISKEIEFIVPHVPKFPKETLDPVVVEEGQPFTLKCNPPKGIPPLQIYWMTINLQHIEQDERVSMGLNGDLYFSHAVEKDSRRDYCCFAAFPRIRTIVQKTAMSVIVQTSSHVIYIIMANLCCASLANAILERKPSLLTPSTATSETQLVKGEDLKLECIAEGFPTPQVEWVKIGHQLPIKAKVENHGKLLLVPRVEQEDSGKYMCKAKNGLGEAVHYFTLKPPEWVIEPESQLSMIGSDVLIKCSASGTPQPTITWRVNGAPAPNRKVFDDTIVLRNAKASDSAVYQCEASNKHGTLLSNANIMIMNLSPMILTKEGEDYSVFFLRMFSRSKDDSSESVEGPRLTIHDNGSLEIYSVEKDDTGQYTCLAKNTEGSSAVDAMLYVKDPTRIVVAQEDLQILIGTTFCQSILCLHISVGRYFVEDGILQIINVSHRDQGVYTCVARTPVDRDTASALLMVLDVPDAPEYLVLSEHKSKSVKLKWIPGDDHNSSTTEFIIEYEESQWEPGNWKELLRVPGNHNSAVLKLHGHVDYRFRVSGLNAVGRGLPSEPTERYKTPPAAPDKNPENIKIEGHLPHEMDINWEPLLPIEHNGPGLEYKVSYRRQDVEEDWKEHMVKRHSFVVKNTPTFMPYEIKIQARNHQGWGPEPKIVTGYSGEDFPSAAPEDVAVEGLNSSVVKVSWTRVHKDKLHGHLGGYRINWWRLRSLVASKKSHGDKHTLTFPGDQSHATVPGLTPFSEYSLIVMTFNGRGNGPGSHPLNFKTPEGDVQKHTVSLVWAPPLEPNGILTGYLLEYQLINDTEEVGPLQTVDISNPDTTKWNLRDLEPVSKYKFYLRSCTTVGCGPVVSEECTTTLETSEYNIPPYDVGLASIHGGISTQGWFIGLMCAIALLTLIVLIACFVNRNKGGKYSVKEKEDLHPDVESQGMNDDTFCEYSDNDEKPLKGSQHSLSREIKAGDSGDSLVDYGDEDVQFNEDGSFIGEYAGRKEKRVSAEIKATIQTPA</sequence>
<organism evidence="30 31">
    <name type="scientific">Sander lucioperca</name>
    <name type="common">Pike-perch</name>
    <name type="synonym">Perca lucioperca</name>
    <dbReference type="NCBI Taxonomy" id="283035"/>
    <lineage>
        <taxon>Eukaryota</taxon>
        <taxon>Metazoa</taxon>
        <taxon>Chordata</taxon>
        <taxon>Craniata</taxon>
        <taxon>Vertebrata</taxon>
        <taxon>Euteleostomi</taxon>
        <taxon>Actinopterygii</taxon>
        <taxon>Neopterygii</taxon>
        <taxon>Teleostei</taxon>
        <taxon>Neoteleostei</taxon>
        <taxon>Acanthomorphata</taxon>
        <taxon>Eupercaria</taxon>
        <taxon>Perciformes</taxon>
        <taxon>Percoidei</taxon>
        <taxon>Percidae</taxon>
        <taxon>Luciopercinae</taxon>
        <taxon>Sander</taxon>
    </lineage>
</organism>
<dbReference type="GeneTree" id="ENSGT00940000165371"/>
<dbReference type="FunFam" id="2.60.40.10:FF:000005">
    <property type="entry name" value="Neuronal cell adhesion molecule"/>
    <property type="match status" value="1"/>
</dbReference>
<evidence type="ECO:0000256" key="19">
    <source>
        <dbReference type="ARBA" id="ARBA00023180"/>
    </source>
</evidence>
<dbReference type="SUPFAM" id="SSF49265">
    <property type="entry name" value="Fibronectin type III"/>
    <property type="match status" value="2"/>
</dbReference>
<keyword evidence="15 26" id="KW-1133">Transmembrane helix</keyword>
<reference evidence="30" key="2">
    <citation type="submission" date="2025-09" db="UniProtKB">
        <authorList>
            <consortium name="Ensembl"/>
        </authorList>
    </citation>
    <scope>IDENTIFICATION</scope>
</reference>
<evidence type="ECO:0000256" key="14">
    <source>
        <dbReference type="ARBA" id="ARBA00022912"/>
    </source>
</evidence>
<evidence type="ECO:0000256" key="22">
    <source>
        <dbReference type="ARBA" id="ARBA00062194"/>
    </source>
</evidence>
<dbReference type="FunFam" id="2.60.40.10:FF:000367">
    <property type="entry name" value="Neural cell adhesion molecule L1-like protein"/>
    <property type="match status" value="1"/>
</dbReference>
<proteinExistence type="inferred from homology"/>
<evidence type="ECO:0000256" key="9">
    <source>
        <dbReference type="ARBA" id="ARBA00022692"/>
    </source>
</evidence>
<dbReference type="Proteomes" id="UP000694568">
    <property type="component" value="Unplaced"/>
</dbReference>
<comment type="subunit">
    <text evidence="22">May interact with L1CAM. May interact with ITGB1/ITGA1 heterodimer and ITGB1/ITGA2 heterodimer as well as with ANK3.</text>
</comment>
<dbReference type="FunFam" id="2.60.40.10:FF:000418">
    <property type="entry name" value="Neural cell adhesion molecule L1-like protein"/>
    <property type="match status" value="1"/>
</dbReference>
<keyword evidence="12" id="KW-0378">Hydrolase</keyword>
<evidence type="ECO:0000256" key="21">
    <source>
        <dbReference type="ARBA" id="ARBA00051722"/>
    </source>
</evidence>
<dbReference type="PANTHER" id="PTHR44170">
    <property type="entry name" value="PROTEIN SIDEKICK"/>
    <property type="match status" value="1"/>
</dbReference>
<feature type="domain" description="Fibronectin type-III" evidence="29">
    <location>
        <begin position="691"/>
        <end position="784"/>
    </location>
</feature>
<evidence type="ECO:0000256" key="23">
    <source>
        <dbReference type="ARBA" id="ARBA00072847"/>
    </source>
</evidence>
<evidence type="ECO:0000256" key="12">
    <source>
        <dbReference type="ARBA" id="ARBA00022801"/>
    </source>
</evidence>
<evidence type="ECO:0000256" key="2">
    <source>
        <dbReference type="ARBA" id="ARBA00004498"/>
    </source>
</evidence>
<keyword evidence="14" id="KW-0904">Protein phosphatase</keyword>
<evidence type="ECO:0000256" key="7">
    <source>
        <dbReference type="ARBA" id="ARBA00022525"/>
    </source>
</evidence>
<dbReference type="InterPro" id="IPR036116">
    <property type="entry name" value="FN3_sf"/>
</dbReference>
<gene>
    <name evidence="30" type="primary">chl1b</name>
</gene>
<dbReference type="SMART" id="SM00060">
    <property type="entry name" value="FN3"/>
    <property type="match status" value="4"/>
</dbReference>
<feature type="domain" description="Ig-like" evidence="28">
    <location>
        <begin position="42"/>
        <end position="133"/>
    </location>
</feature>
<feature type="region of interest" description="Disordered" evidence="25">
    <location>
        <begin position="674"/>
        <end position="694"/>
    </location>
</feature>
<dbReference type="GO" id="GO:0004725">
    <property type="term" value="F:protein tyrosine phosphatase activity"/>
    <property type="evidence" value="ECO:0007669"/>
    <property type="project" value="UniProtKB-EC"/>
</dbReference>
<dbReference type="Gene3D" id="2.60.40.10">
    <property type="entry name" value="Immunoglobulins"/>
    <property type="match status" value="10"/>
</dbReference>
<evidence type="ECO:0000259" key="29">
    <source>
        <dbReference type="PROSITE" id="PS50853"/>
    </source>
</evidence>
<feature type="domain" description="Ig-like" evidence="28">
    <location>
        <begin position="469"/>
        <end position="580"/>
    </location>
</feature>
<dbReference type="PROSITE" id="PS50853">
    <property type="entry name" value="FN3"/>
    <property type="match status" value="3"/>
</dbReference>
<dbReference type="FunFam" id="2.60.40.10:FF:000010">
    <property type="entry name" value="receptor-type tyrosine-protein phosphatase delta isoform X1"/>
    <property type="match status" value="1"/>
</dbReference>
<dbReference type="Pfam" id="PF00041">
    <property type="entry name" value="fn3"/>
    <property type="match status" value="4"/>
</dbReference>
<comment type="catalytic activity">
    <reaction evidence="21">
        <text>O-phospho-L-tyrosyl-[protein] + H2O = L-tyrosyl-[protein] + phosphate</text>
        <dbReference type="Rhea" id="RHEA:10684"/>
        <dbReference type="Rhea" id="RHEA-COMP:10136"/>
        <dbReference type="Rhea" id="RHEA-COMP:20101"/>
        <dbReference type="ChEBI" id="CHEBI:15377"/>
        <dbReference type="ChEBI" id="CHEBI:43474"/>
        <dbReference type="ChEBI" id="CHEBI:46858"/>
        <dbReference type="ChEBI" id="CHEBI:61978"/>
        <dbReference type="EC" id="3.1.3.48"/>
    </reaction>
</comment>
<keyword evidence="7" id="KW-0964">Secreted</keyword>
<dbReference type="InterPro" id="IPR003599">
    <property type="entry name" value="Ig_sub"/>
</dbReference>
<accession>A0A8C9YXR1</accession>
<keyword evidence="16 26" id="KW-0472">Membrane</keyword>
<evidence type="ECO:0000313" key="31">
    <source>
        <dbReference type="Proteomes" id="UP000694568"/>
    </source>
</evidence>
<comment type="subcellular location">
    <subcellularLocation>
        <location evidence="1">Cell membrane</location>
        <topology evidence="1">Single-pass type I membrane protein</topology>
    </subcellularLocation>
    <subcellularLocation>
        <location evidence="2">Secreted</location>
        <location evidence="2">Extracellular space</location>
        <location evidence="2">Extracellular matrix</location>
    </subcellularLocation>
</comment>
<keyword evidence="13" id="KW-0130">Cell adhesion</keyword>
<evidence type="ECO:0000256" key="13">
    <source>
        <dbReference type="ARBA" id="ARBA00022889"/>
    </source>
</evidence>
<evidence type="ECO:0000256" key="18">
    <source>
        <dbReference type="ARBA" id="ARBA00023170"/>
    </source>
</evidence>
<dbReference type="PROSITE" id="PS50835">
    <property type="entry name" value="IG_LIKE"/>
    <property type="match status" value="5"/>
</dbReference>
<comment type="similarity">
    <text evidence="3">Belongs to the immunoglobulin superfamily. L1/neurofascin/NgCAM family.</text>
</comment>
<keyword evidence="11" id="KW-0677">Repeat</keyword>
<keyword evidence="10 27" id="KW-0732">Signal</keyword>
<evidence type="ECO:0000256" key="20">
    <source>
        <dbReference type="ARBA" id="ARBA00023319"/>
    </source>
</evidence>
<dbReference type="FunFam" id="2.60.40.10:FF:000038">
    <property type="entry name" value="Neuronal cell adhesion molecule"/>
    <property type="match status" value="1"/>
</dbReference>
<dbReference type="PANTHER" id="PTHR44170:SF45">
    <property type="entry name" value="NEURAL CELL ADHESION MOLECULE L1-LIKE PROTEIN ISOFORM X1"/>
    <property type="match status" value="1"/>
</dbReference>
<evidence type="ECO:0000256" key="15">
    <source>
        <dbReference type="ARBA" id="ARBA00022989"/>
    </source>
</evidence>
<dbReference type="InterPro" id="IPR003961">
    <property type="entry name" value="FN3_dom"/>
</dbReference>
<keyword evidence="20" id="KW-0393">Immunoglobulin domain</keyword>
<reference evidence="30" key="1">
    <citation type="submission" date="2025-08" db="UniProtKB">
        <authorList>
            <consortium name="Ensembl"/>
        </authorList>
    </citation>
    <scope>IDENTIFICATION</scope>
</reference>
<evidence type="ECO:0000256" key="16">
    <source>
        <dbReference type="ARBA" id="ARBA00023136"/>
    </source>
</evidence>
<keyword evidence="8" id="KW-0272">Extracellular matrix</keyword>
<evidence type="ECO:0000256" key="1">
    <source>
        <dbReference type="ARBA" id="ARBA00004251"/>
    </source>
</evidence>
<dbReference type="GO" id="GO:0007411">
    <property type="term" value="P:axon guidance"/>
    <property type="evidence" value="ECO:0007669"/>
    <property type="project" value="TreeGrafter"/>
</dbReference>
<dbReference type="GO" id="GO:0007420">
    <property type="term" value="P:brain development"/>
    <property type="evidence" value="ECO:0007669"/>
    <property type="project" value="TreeGrafter"/>
</dbReference>
<evidence type="ECO:0000256" key="4">
    <source>
        <dbReference type="ARBA" id="ARBA00010504"/>
    </source>
</evidence>
<dbReference type="FunFam" id="2.60.40.10:FF:000057">
    <property type="entry name" value="neural cell adhesion molecule L1"/>
    <property type="match status" value="1"/>
</dbReference>
<keyword evidence="19" id="KW-0325">Glycoprotein</keyword>
<dbReference type="AlphaFoldDB" id="A0A8C9YXR1"/>
<dbReference type="InterPro" id="IPR026966">
    <property type="entry name" value="Neurofascin/L1/NrCAM_C"/>
</dbReference>
<dbReference type="SUPFAM" id="SSF48726">
    <property type="entry name" value="Immunoglobulin"/>
    <property type="match status" value="6"/>
</dbReference>
<dbReference type="GO" id="GO:0005886">
    <property type="term" value="C:plasma membrane"/>
    <property type="evidence" value="ECO:0007669"/>
    <property type="project" value="UniProtKB-SubCell"/>
</dbReference>
<evidence type="ECO:0000256" key="11">
    <source>
        <dbReference type="ARBA" id="ARBA00022737"/>
    </source>
</evidence>
<keyword evidence="31" id="KW-1185">Reference proteome</keyword>
<dbReference type="Pfam" id="PF07679">
    <property type="entry name" value="I-set"/>
    <property type="match status" value="2"/>
</dbReference>
<dbReference type="InterPro" id="IPR007110">
    <property type="entry name" value="Ig-like_dom"/>
</dbReference>
<evidence type="ECO:0000256" key="3">
    <source>
        <dbReference type="ARBA" id="ARBA00008588"/>
    </source>
</evidence>
<dbReference type="SMART" id="SM00408">
    <property type="entry name" value="IGc2"/>
    <property type="match status" value="5"/>
</dbReference>
<evidence type="ECO:0000256" key="27">
    <source>
        <dbReference type="SAM" id="SignalP"/>
    </source>
</evidence>
<evidence type="ECO:0000256" key="24">
    <source>
        <dbReference type="ARBA" id="ARBA00082292"/>
    </source>
</evidence>
<feature type="chain" id="PRO_5034199517" description="Neural cell adhesion molecule L1-like protein" evidence="27">
    <location>
        <begin position="26"/>
        <end position="1127"/>
    </location>
</feature>
<dbReference type="EC" id="3.1.3.48" evidence="5"/>
<evidence type="ECO:0000259" key="28">
    <source>
        <dbReference type="PROSITE" id="PS50835"/>
    </source>
</evidence>
<evidence type="ECO:0000256" key="8">
    <source>
        <dbReference type="ARBA" id="ARBA00022530"/>
    </source>
</evidence>
<feature type="domain" description="Ig-like" evidence="28">
    <location>
        <begin position="350"/>
        <end position="431"/>
    </location>
</feature>
<dbReference type="InterPro" id="IPR013098">
    <property type="entry name" value="Ig_I-set"/>
</dbReference>
<keyword evidence="9 26" id="KW-0812">Transmembrane</keyword>
<evidence type="ECO:0000256" key="5">
    <source>
        <dbReference type="ARBA" id="ARBA00013064"/>
    </source>
</evidence>
<dbReference type="CDD" id="cd00063">
    <property type="entry name" value="FN3"/>
    <property type="match status" value="4"/>
</dbReference>
<dbReference type="InterPro" id="IPR036179">
    <property type="entry name" value="Ig-like_dom_sf"/>
</dbReference>
<evidence type="ECO:0000313" key="30">
    <source>
        <dbReference type="Ensembl" id="ENSSLUP00000031956.1"/>
    </source>
</evidence>
<feature type="domain" description="Fibronectin type-III" evidence="29">
    <location>
        <begin position="591"/>
        <end position="686"/>
    </location>
</feature>
<feature type="domain" description="Ig-like" evidence="28">
    <location>
        <begin position="137"/>
        <end position="230"/>
    </location>
</feature>
<feature type="domain" description="Fibronectin type-III" evidence="29">
    <location>
        <begin position="882"/>
        <end position="981"/>
    </location>
</feature>